<gene>
    <name evidence="2" type="primary">AlNc14C285G10164</name>
    <name evidence="2" type="ORF">ALNC14_113990</name>
</gene>
<reference evidence="2" key="1">
    <citation type="journal article" date="2011" name="PLoS Biol.">
        <title>Gene gain and loss during evolution of obligate parasitism in the white rust pathogen of Arabidopsis thaliana.</title>
        <authorList>
            <person name="Kemen E."/>
            <person name="Gardiner A."/>
            <person name="Schultz-Larsen T."/>
            <person name="Kemen A.C."/>
            <person name="Balmuth A.L."/>
            <person name="Robert-Seilaniantz A."/>
            <person name="Bailey K."/>
            <person name="Holub E."/>
            <person name="Studholme D.J."/>
            <person name="Maclean D."/>
            <person name="Jones J.D."/>
        </authorList>
    </citation>
    <scope>NUCLEOTIDE SEQUENCE</scope>
</reference>
<keyword evidence="1" id="KW-0732">Signal</keyword>
<reference evidence="2" key="2">
    <citation type="submission" date="2011-02" db="EMBL/GenBank/DDBJ databases">
        <authorList>
            <person name="MacLean D."/>
        </authorList>
    </citation>
    <scope>NUCLEOTIDE SEQUENCE</scope>
</reference>
<dbReference type="HOGENOM" id="CLU_1889631_0_0_1"/>
<proteinExistence type="predicted"/>
<accession>F0WV18</accession>
<dbReference type="AlphaFoldDB" id="F0WV18"/>
<evidence type="ECO:0000256" key="1">
    <source>
        <dbReference type="SAM" id="SignalP"/>
    </source>
</evidence>
<protein>
    <submittedName>
        <fullName evidence="2">Uncharacterized protein AlNc14C285G10164</fullName>
    </submittedName>
</protein>
<feature type="chain" id="PRO_5003263607" evidence="1">
    <location>
        <begin position="19"/>
        <end position="135"/>
    </location>
</feature>
<dbReference type="EMBL" id="FR824330">
    <property type="protein sequence ID" value="CCA25255.1"/>
    <property type="molecule type" value="Genomic_DNA"/>
</dbReference>
<organism evidence="2">
    <name type="scientific">Albugo laibachii Nc14</name>
    <dbReference type="NCBI Taxonomy" id="890382"/>
    <lineage>
        <taxon>Eukaryota</taxon>
        <taxon>Sar</taxon>
        <taxon>Stramenopiles</taxon>
        <taxon>Oomycota</taxon>
        <taxon>Peronosporomycetes</taxon>
        <taxon>Albuginales</taxon>
        <taxon>Albuginaceae</taxon>
        <taxon>Albugo</taxon>
    </lineage>
</organism>
<sequence length="135" mass="15396">MIATVFMFCMSLLRHVYHTAMKLCFHAVPQRSCSPLNWHGGLLESDHEQVFVTRAQESVQFIQIISAMSFAYKNTGSINRTRIFLSAFQHSHTIHTIKRPGIKKDGLAVLVDKQNLDIQFVNTIRAGDRVAMHLK</sequence>
<name>F0WV18_9STRA</name>
<evidence type="ECO:0000313" key="2">
    <source>
        <dbReference type="EMBL" id="CCA25255.1"/>
    </source>
</evidence>
<feature type="signal peptide" evidence="1">
    <location>
        <begin position="1"/>
        <end position="18"/>
    </location>
</feature>